<evidence type="ECO:0008006" key="3">
    <source>
        <dbReference type="Google" id="ProtNLM"/>
    </source>
</evidence>
<dbReference type="RefSeq" id="WP_132768513.1">
    <property type="nucleotide sequence ID" value="NZ_JAOQNK010000001.1"/>
</dbReference>
<dbReference type="Proteomes" id="UP001409291">
    <property type="component" value="Unassembled WGS sequence"/>
</dbReference>
<comment type="caution">
    <text evidence="1">The sequence shown here is derived from an EMBL/GenBank/DDBJ whole genome shotgun (WGS) entry which is preliminary data.</text>
</comment>
<evidence type="ECO:0000313" key="1">
    <source>
        <dbReference type="EMBL" id="MEN5378688.1"/>
    </source>
</evidence>
<dbReference type="EMBL" id="JBDJNQ010000007">
    <property type="protein sequence ID" value="MEN5378688.1"/>
    <property type="molecule type" value="Genomic_DNA"/>
</dbReference>
<evidence type="ECO:0000313" key="2">
    <source>
        <dbReference type="Proteomes" id="UP001409291"/>
    </source>
</evidence>
<dbReference type="InterPro" id="IPR009218">
    <property type="entry name" value="HD_phosphohydro"/>
</dbReference>
<protein>
    <recommendedName>
        <fullName evidence="3">Metal-dependent HD superfamily phosphohydrolase</fullName>
    </recommendedName>
</protein>
<proteinExistence type="predicted"/>
<reference evidence="1 2" key="1">
    <citation type="submission" date="2024-04" db="EMBL/GenBank/DDBJ databases">
        <title>WGS of bacteria from Torrens River.</title>
        <authorList>
            <person name="Wyrsch E.R."/>
            <person name="Drigo B."/>
        </authorList>
    </citation>
    <scope>NUCLEOTIDE SEQUENCE [LARGE SCALE GENOMIC DNA]</scope>
    <source>
        <strain evidence="1 2">TWI391</strain>
    </source>
</reference>
<dbReference type="PANTHER" id="PTHR21174">
    <property type="match status" value="1"/>
</dbReference>
<dbReference type="SUPFAM" id="SSF109604">
    <property type="entry name" value="HD-domain/PDEase-like"/>
    <property type="match status" value="1"/>
</dbReference>
<gene>
    <name evidence="1" type="ORF">ABE541_15605</name>
</gene>
<dbReference type="PANTHER" id="PTHR21174:SF0">
    <property type="entry name" value="HD PHOSPHOHYDROLASE FAMILY PROTEIN-RELATED"/>
    <property type="match status" value="1"/>
</dbReference>
<dbReference type="PIRSF" id="PIRSF035170">
    <property type="entry name" value="HD_phosphohydro"/>
    <property type="match status" value="1"/>
</dbReference>
<keyword evidence="2" id="KW-1185">Reference proteome</keyword>
<accession>A0ABV0BWQ6</accession>
<name>A0ABV0BWQ6_9SPHI</name>
<sequence length="207" mass="24742">MILKETFVGLLKNYTKDEQLIASLWREVEAYYGDTLRHYHTLDHLENLLLELTAVKEKIKNWEALLFTLYYHDIIYDASKQNNEDESAHFAVKRMKEIAVSEAIILTCTEQILATKSHLISNDQDTNYFTDADLSILGQPWEKYAKYYTNIRLEYQIYPDVQYHSGRKKALTHFLSMDRIFKTDYFYNRFEVRAKENLKREMELLQD</sequence>
<organism evidence="1 2">
    <name type="scientific">Sphingobacterium kitahiroshimense</name>
    <dbReference type="NCBI Taxonomy" id="470446"/>
    <lineage>
        <taxon>Bacteria</taxon>
        <taxon>Pseudomonadati</taxon>
        <taxon>Bacteroidota</taxon>
        <taxon>Sphingobacteriia</taxon>
        <taxon>Sphingobacteriales</taxon>
        <taxon>Sphingobacteriaceae</taxon>
        <taxon>Sphingobacterium</taxon>
    </lineage>
</organism>